<evidence type="ECO:0000313" key="4">
    <source>
        <dbReference type="EMBL" id="QBR84390.1"/>
    </source>
</evidence>
<dbReference type="EMBL" id="CP038254">
    <property type="protein sequence ID" value="QBR84390.1"/>
    <property type="molecule type" value="Genomic_DNA"/>
</dbReference>
<proteinExistence type="predicted"/>
<dbReference type="GO" id="GO:0016747">
    <property type="term" value="F:acyltransferase activity, transferring groups other than amino-acyl groups"/>
    <property type="evidence" value="ECO:0007669"/>
    <property type="project" value="InterPro"/>
</dbReference>
<dbReference type="PANTHER" id="PTHR42919:SF8">
    <property type="entry name" value="N-ALPHA-ACETYLTRANSFERASE 50"/>
    <property type="match status" value="1"/>
</dbReference>
<dbReference type="InterPro" id="IPR000182">
    <property type="entry name" value="GNAT_dom"/>
</dbReference>
<dbReference type="AlphaFoldDB" id="A0AAX1EHE6"/>
<dbReference type="InterPro" id="IPR051556">
    <property type="entry name" value="N-term/lysine_N-AcTrnsfr"/>
</dbReference>
<dbReference type="InterPro" id="IPR016181">
    <property type="entry name" value="Acyl_CoA_acyltransferase"/>
</dbReference>
<evidence type="ECO:0000256" key="2">
    <source>
        <dbReference type="ARBA" id="ARBA00023315"/>
    </source>
</evidence>
<dbReference type="Proteomes" id="UP000295517">
    <property type="component" value="Chromosome"/>
</dbReference>
<evidence type="ECO:0000256" key="1">
    <source>
        <dbReference type="ARBA" id="ARBA00022679"/>
    </source>
</evidence>
<dbReference type="SUPFAM" id="SSF55729">
    <property type="entry name" value="Acyl-CoA N-acyltransferases (Nat)"/>
    <property type="match status" value="1"/>
</dbReference>
<reference evidence="4 5" key="1">
    <citation type="submission" date="2019-03" db="EMBL/GenBank/DDBJ databases">
        <title>Diverse conjugative elements silence natural transformation in Legionella species.</title>
        <authorList>
            <person name="Durieux I."/>
            <person name="Ginevra C."/>
            <person name="Attaiech L."/>
            <person name="Picq K."/>
            <person name="Juan P.A."/>
            <person name="Jarraud S."/>
            <person name="Charpentier X."/>
        </authorList>
    </citation>
    <scope>NUCLEOTIDE SEQUENCE [LARGE SCALE GENOMIC DNA]</scope>
    <source>
        <strain evidence="4 5">HL-0427-4011</strain>
    </source>
</reference>
<name>A0AAX1EHE6_9GAMM</name>
<evidence type="ECO:0000259" key="3">
    <source>
        <dbReference type="PROSITE" id="PS51186"/>
    </source>
</evidence>
<dbReference type="PROSITE" id="PS51186">
    <property type="entry name" value="GNAT"/>
    <property type="match status" value="1"/>
</dbReference>
<dbReference type="PANTHER" id="PTHR42919">
    <property type="entry name" value="N-ALPHA-ACETYLTRANSFERASE"/>
    <property type="match status" value="1"/>
</dbReference>
<gene>
    <name evidence="4" type="ORF">E3983_08445</name>
</gene>
<organism evidence="4 5">
    <name type="scientific">Legionella israelensis</name>
    <dbReference type="NCBI Taxonomy" id="454"/>
    <lineage>
        <taxon>Bacteria</taxon>
        <taxon>Pseudomonadati</taxon>
        <taxon>Pseudomonadota</taxon>
        <taxon>Gammaproteobacteria</taxon>
        <taxon>Legionellales</taxon>
        <taxon>Legionellaceae</taxon>
        <taxon>Legionella</taxon>
    </lineage>
</organism>
<accession>A0AAX1EHE6</accession>
<dbReference type="CDD" id="cd04301">
    <property type="entry name" value="NAT_SF"/>
    <property type="match status" value="1"/>
</dbReference>
<sequence>MTLHTQPNDEILPMANIVNIRSATESDLSVLIPFMRENWQKTYPKQYEEDPTVLDKLFDKEKLKKQLQEKNAYIFIATFNDKIVGYSKLLVDQEKDRCFLDKLYIDETYQRQHIGSRLLTYCFKSATELNINTMDLQVEHNNEKAINFYTKFGFKPHTVYKGKIIKDLYPSTKKELYYGIKMTCNNVDDQLVNLLDHSHMNVADPNAIKDDVCFPGHAAIPHPLFSSQHIQTTKTCNSDHKTAPAHDARQDKYHLPRWASLCVIFFRPPKKTETCSKTQSVRDDEKPTFSKHCE</sequence>
<keyword evidence="1" id="KW-0808">Transferase</keyword>
<protein>
    <submittedName>
        <fullName evidence="4">GNAT family N-acetyltransferase</fullName>
    </submittedName>
</protein>
<evidence type="ECO:0000313" key="5">
    <source>
        <dbReference type="Proteomes" id="UP000295517"/>
    </source>
</evidence>
<dbReference type="Gene3D" id="3.40.630.30">
    <property type="match status" value="1"/>
</dbReference>
<keyword evidence="2" id="KW-0012">Acyltransferase</keyword>
<dbReference type="Pfam" id="PF00583">
    <property type="entry name" value="Acetyltransf_1"/>
    <property type="match status" value="1"/>
</dbReference>
<dbReference type="RefSeq" id="WP_135060636.1">
    <property type="nucleotide sequence ID" value="NZ_CP038254.1"/>
</dbReference>
<feature type="domain" description="N-acetyltransferase" evidence="3">
    <location>
        <begin position="18"/>
        <end position="183"/>
    </location>
</feature>